<dbReference type="PANTHER" id="PTHR13457">
    <property type="entry name" value="BAP28"/>
    <property type="match status" value="1"/>
</dbReference>
<dbReference type="InterPro" id="IPR016024">
    <property type="entry name" value="ARM-type_fold"/>
</dbReference>
<evidence type="ECO:0000256" key="1">
    <source>
        <dbReference type="RuleBase" id="RU367065"/>
    </source>
</evidence>
<dbReference type="PANTHER" id="PTHR13457:SF1">
    <property type="entry name" value="HEAT REPEAT-CONTAINING PROTEIN 1"/>
    <property type="match status" value="1"/>
</dbReference>
<comment type="caution">
    <text evidence="2">The sequence shown here is derived from an EMBL/GenBank/DDBJ whole genome shotgun (WGS) entry which is preliminary data.</text>
</comment>
<gene>
    <name evidence="2" type="ORF">PGLA2088_LOCUS26263</name>
</gene>
<organism evidence="2 3">
    <name type="scientific">Polarella glacialis</name>
    <name type="common">Dinoflagellate</name>
    <dbReference type="NCBI Taxonomy" id="89957"/>
    <lineage>
        <taxon>Eukaryota</taxon>
        <taxon>Sar</taxon>
        <taxon>Alveolata</taxon>
        <taxon>Dinophyceae</taxon>
        <taxon>Suessiales</taxon>
        <taxon>Suessiaceae</taxon>
        <taxon>Polarella</taxon>
    </lineage>
</organism>
<dbReference type="GO" id="GO:0030515">
    <property type="term" value="F:snoRNA binding"/>
    <property type="evidence" value="ECO:0007669"/>
    <property type="project" value="TreeGrafter"/>
</dbReference>
<dbReference type="GO" id="GO:0000462">
    <property type="term" value="P:maturation of SSU-rRNA from tricistronic rRNA transcript (SSU-rRNA, 5.8S rRNA, LSU-rRNA)"/>
    <property type="evidence" value="ECO:0007669"/>
    <property type="project" value="TreeGrafter"/>
</dbReference>
<feature type="non-terminal residue" evidence="2">
    <location>
        <position position="2411"/>
    </location>
</feature>
<reference evidence="2" key="1">
    <citation type="submission" date="2021-02" db="EMBL/GenBank/DDBJ databases">
        <authorList>
            <person name="Dougan E. K."/>
            <person name="Rhodes N."/>
            <person name="Thang M."/>
            <person name="Chan C."/>
        </authorList>
    </citation>
    <scope>NUCLEOTIDE SEQUENCE</scope>
</reference>
<sequence>AGASLLDPDIAAFASFFEGPERDRELLSKEANERLNKEIHQLLLLLSPHLQSRVAQEVLEGLLHRFHAHRWNVDDILAAVLPHHDSPLFTKLVQGLNVEGKPRWSWMVTLKAKPATLVRSALAKYCCKDIAVLAFLGEVVQETLRLQKANRALFTFFAAVWLDTLALVGSVSPDMVEAALPTLLQLLRRPHLRDGFHAALAVAGALCTKVDLESSVQAQILERAAKQAAGEQGRPAAALMATLLQLQVVQGIPEKVLKSLADAGPEALAQALHPAVDNGNLVAAIVEAALQRAASVPESEEGQQLQALVMGLLEYDSVIDRYGLPLSFAALQAFSAATAGSLGKGKENKARKERATKVLQGPVAALGARQPAALGAAFRRAVEAALEAGDDAAAELLVKLVVAPACAAVSEPGAEGAGAFIPAVQAFSHKSAKVRAKAVEAAVADLEGESQGEAPQRRRLMASLVLQALEDESTEVALRALRQEALWASLPEEVSAAVAAEALQALLSRLLGSAVVKGNSLKSLFTSVLLDDPRVRSLAPATFRNLALVYGRKDCGAELRVKIDAFLMPLVLVCLTGLDAFAEKDEQDQGEMSEETKSGAEALRSAVLQFCAVSEQKSLAGLKTAPGPSSRPGLGPLGSAVAEAADFSSCLSLCMLVQGRPWHTPDAAQGEDATLLGGAAAQAAAAVVLAGALERLSEDKALGRETLEQLVAQSSEACQRARLAWHMSLTAPSSSGGASEFVRELWKSTLSAAAASASAGRRRSVGKTADKNGAGHSAELRQALLGLLRVGLEQPRALAAELRAGLSSHGAFLKPVILRLALGASAGAGSAGAVANALLLVRSLIASKKSTDWVPDQCLVVPLVAQIATAEAPEVRAAALTVLEVIQGSVAAAAAAGSGSVTAQELREAGVLLASTGEVLPPKSWAAAEQIPELLQFSEASLTAVLDHLLSHKAELFQDRSAVGPCLAKLLGSKGSLGKAARQQACGHWAVGLAQLSLPSAQLLSAIPGATLLACLKGPLGIAVEETLVQLAQKTSVVKAPSLLQVAMLALNGLTQGDGALAGGAGEKAAAAAEESVVEFLKQVLLPFIAGVAGLCEKKALADLQGTLAELVCSTCLALSRVATALAKGGRRPEAVAEAVTTLFRFSVAVRSMGPSAVSAEAEAPEAEEGELAAVRTTEVPVAAVAALVEAPLDGQLLRQLLKESPALKGKQFETLQGKAAAELLCQLVTGLGVGVGAKRVFGPSEAGLLSALGEAVRDAAKRHSEAPSTKSAADASAEGGALPHLLLAVAALSELCLGGKAASGEGGAEGSEGAQDSKAVTDVVPAVSACISQMCVSLGQRLSGGELAAIIRASGALALLAPASAEEPPQALKACIDGLNVYAGPLRPDLLGLLRGNLRRLWRHPVVAGTKQKNAATTRWDALAQARLRLLMHTLILGRPELLPTVDGAVCLSLAQSAGLKASLDFALLLLLARRIAQPMLTIAPKKRRASKQKRRASKGGDVELEDVDAEALEAMGLTTSVAAGEEAIDEALEAMMAVDPEARYHCLGTFSLTLCAMAGELCSSNQKSANSLSWGRALLPEQFITDLGAERGFKVLGQGLVLAGRFLTEHGLPADLDEQAAVDTSSFRATTASEDSLEATPLVASEEGSVAATAALAICHAVRATCVAETLLDRGEGGGSVDEAACRQHAHSLRALLLRSLAVNHPLTFFRSICFSLGVDGMSPATPRGDLLADEDFSSALAGVVMSAAAAALQDRRGVRASEDADGETAAAGETDACAALCAAAVQHISQRFLSGGTEGLRVAAWRLLDGLCRFSGARFGAEQQGPLLQLVLPAAGTCLGDAAKRRPGAPETRVAIACCLCVETAVGCLGRSLLDKLNILAPPLLDLAALAEEAGADKGEAVLLDQRVLCTLRALARSIGAFLSPFLGRFLHVATAASGSALKLRTQALQDLGRDLVAGVPHRLLLPAVQNAVTEAGRSLLAVSAGNAVAAQLEAGLVRMQRLAILKFWILSDATPELVAVGSDATGGSLIKLLNAGAAAARAFLSAGARAEDLPIRLLRRDLSKSSTLATAAEEFTWLQAGAEGTVQQLHLLAAATFTQYALRLELDELKARFIKVLEWARGKQPRVLESQGAKRALAAVSTEADAEDACRALALTATMSCLAAEAPGVADQLLLPLATKDLVSCLSASKCFALQLASQHRSAAKRRRKAQAQAGGASIAVSSRAANEVLQGHSWWWFEVATASLDFVARALKVSASDGSASGGLPAKSVEDALEELEEPCVAELDIFEFLPPVDDCALAGALLRALQGALVSLAATASGEGVKRLMQAILEKSRSEDAEVRLTAVRCVHRIWSDLGVQVVSSLSEVVMFASELLEDEDTRVEAAVRAMIKTMEDCTGESLQDSLKH</sequence>
<dbReference type="GO" id="GO:0030686">
    <property type="term" value="C:90S preribosome"/>
    <property type="evidence" value="ECO:0007669"/>
    <property type="project" value="TreeGrafter"/>
</dbReference>
<proteinExistence type="inferred from homology"/>
<keyword evidence="1" id="KW-0698">rRNA processing</keyword>
<dbReference type="InterPro" id="IPR040191">
    <property type="entry name" value="UTP10"/>
</dbReference>
<keyword evidence="1" id="KW-0687">Ribonucleoprotein</keyword>
<dbReference type="Gene3D" id="1.25.10.10">
    <property type="entry name" value="Leucine-rich Repeat Variant"/>
    <property type="match status" value="1"/>
</dbReference>
<comment type="subcellular location">
    <subcellularLocation>
        <location evidence="1">Nucleus</location>
        <location evidence="1">Nucleolus</location>
    </subcellularLocation>
</comment>
<dbReference type="Proteomes" id="UP000626109">
    <property type="component" value="Unassembled WGS sequence"/>
</dbReference>
<protein>
    <recommendedName>
        <fullName evidence="1">HEAT repeat-containing protein 1</fullName>
    </recommendedName>
</protein>
<dbReference type="EMBL" id="CAJNNW010026999">
    <property type="protein sequence ID" value="CAE8689009.1"/>
    <property type="molecule type" value="Genomic_DNA"/>
</dbReference>
<dbReference type="GO" id="GO:0045943">
    <property type="term" value="P:positive regulation of transcription by RNA polymerase I"/>
    <property type="evidence" value="ECO:0007669"/>
    <property type="project" value="TreeGrafter"/>
</dbReference>
<keyword evidence="1" id="KW-0539">Nucleus</keyword>
<comment type="function">
    <text evidence="1">Involved in nucleolar processing of pre-18S ribosomal RNA.</text>
</comment>
<evidence type="ECO:0000313" key="3">
    <source>
        <dbReference type="Proteomes" id="UP000626109"/>
    </source>
</evidence>
<accession>A0A813K086</accession>
<dbReference type="InterPro" id="IPR011989">
    <property type="entry name" value="ARM-like"/>
</dbReference>
<evidence type="ECO:0000313" key="2">
    <source>
        <dbReference type="EMBL" id="CAE8689009.1"/>
    </source>
</evidence>
<dbReference type="GO" id="GO:0034455">
    <property type="term" value="C:t-UTP complex"/>
    <property type="evidence" value="ECO:0007669"/>
    <property type="project" value="TreeGrafter"/>
</dbReference>
<name>A0A813K086_POLGL</name>
<dbReference type="SUPFAM" id="SSF48371">
    <property type="entry name" value="ARM repeat"/>
    <property type="match status" value="1"/>
</dbReference>
<dbReference type="GO" id="GO:0032040">
    <property type="term" value="C:small-subunit processome"/>
    <property type="evidence" value="ECO:0007669"/>
    <property type="project" value="TreeGrafter"/>
</dbReference>
<comment type="similarity">
    <text evidence="1">Belongs to the HEATR1/UTP10 family.</text>
</comment>
<keyword evidence="1" id="KW-0690">Ribosome biogenesis</keyword>